<proteinExistence type="predicted"/>
<feature type="region of interest" description="Disordered" evidence="1">
    <location>
        <begin position="24"/>
        <end position="52"/>
    </location>
</feature>
<gene>
    <name evidence="3" type="ORF">E8A74_48410</name>
</gene>
<dbReference type="RefSeq" id="WP_136935994.1">
    <property type="nucleotide sequence ID" value="NZ_SSMQ01000110.1"/>
</dbReference>
<comment type="caution">
    <text evidence="3">The sequence shown here is derived from an EMBL/GenBank/DDBJ whole genome shotgun (WGS) entry which is preliminary data.</text>
</comment>
<feature type="signal peptide" evidence="2">
    <location>
        <begin position="1"/>
        <end position="25"/>
    </location>
</feature>
<evidence type="ECO:0000256" key="1">
    <source>
        <dbReference type="SAM" id="MobiDB-lite"/>
    </source>
</evidence>
<dbReference type="AlphaFoldDB" id="A0A4U1IJT9"/>
<evidence type="ECO:0008006" key="5">
    <source>
        <dbReference type="Google" id="ProtNLM"/>
    </source>
</evidence>
<dbReference type="OrthoDB" id="7832342at2"/>
<keyword evidence="2" id="KW-0732">Signal</keyword>
<reference evidence="3 4" key="1">
    <citation type="submission" date="2019-04" db="EMBL/GenBank/DDBJ databases">
        <authorList>
            <person name="Li Y."/>
            <person name="Wang J."/>
        </authorList>
    </citation>
    <scope>NUCLEOTIDE SEQUENCE [LARGE SCALE GENOMIC DNA]</scope>
    <source>
        <strain evidence="3 4">DSM 14668</strain>
    </source>
</reference>
<evidence type="ECO:0000313" key="4">
    <source>
        <dbReference type="Proteomes" id="UP000309215"/>
    </source>
</evidence>
<name>A0A4U1IJT9_9BACT</name>
<dbReference type="EMBL" id="SSMQ01000110">
    <property type="protein sequence ID" value="TKC94172.1"/>
    <property type="molecule type" value="Genomic_DNA"/>
</dbReference>
<organism evidence="3 4">
    <name type="scientific">Polyangium fumosum</name>
    <dbReference type="NCBI Taxonomy" id="889272"/>
    <lineage>
        <taxon>Bacteria</taxon>
        <taxon>Pseudomonadati</taxon>
        <taxon>Myxococcota</taxon>
        <taxon>Polyangia</taxon>
        <taxon>Polyangiales</taxon>
        <taxon>Polyangiaceae</taxon>
        <taxon>Polyangium</taxon>
    </lineage>
</organism>
<sequence>MSSMRLLTWGTGLALVCLACSSNDASEPPAPSPGGNGGSGPTSSSSSSGGGFLDAGVDAGNPALLDCGISATVANPWIQTEFDGVPDFTGDFTKRTAVELPRRIHDASVTQGKYGFDLKDEVEPIDPRVALVNVNIHDLTSPDAYGASFQTAGAPGAKIYLSNVYLEPNWPAWVSYDTTNYDGMVLDNSEEIFAEDLTVKNWNADTAADVKSKHAQFVCLRTEGNGHRTLRFWNVGPHYLVKSSVNNGTGALVWMKTCTGARIHIYDSTFNGAPQLPADKISCEDGGEPEIVYLTTDPRTTGEMHPMFSSR</sequence>
<evidence type="ECO:0000313" key="3">
    <source>
        <dbReference type="EMBL" id="TKC94172.1"/>
    </source>
</evidence>
<feature type="chain" id="PRO_5020454012" description="Lipoprotein" evidence="2">
    <location>
        <begin position="26"/>
        <end position="311"/>
    </location>
</feature>
<keyword evidence="4" id="KW-1185">Reference proteome</keyword>
<accession>A0A4U1IJT9</accession>
<evidence type="ECO:0000256" key="2">
    <source>
        <dbReference type="SAM" id="SignalP"/>
    </source>
</evidence>
<dbReference type="Proteomes" id="UP000309215">
    <property type="component" value="Unassembled WGS sequence"/>
</dbReference>
<protein>
    <recommendedName>
        <fullName evidence="5">Lipoprotein</fullName>
    </recommendedName>
</protein>